<dbReference type="Gene3D" id="3.10.290.30">
    <property type="entry name" value="MM3350-like"/>
    <property type="match status" value="1"/>
</dbReference>
<reference evidence="3" key="1">
    <citation type="journal article" date="2019" name="Int. J. Syst. Evol. Microbiol.">
        <title>The Global Catalogue of Microorganisms (GCM) 10K type strain sequencing project: providing services to taxonomists for standard genome sequencing and annotation.</title>
        <authorList>
            <consortium name="The Broad Institute Genomics Platform"/>
            <consortium name="The Broad Institute Genome Sequencing Center for Infectious Disease"/>
            <person name="Wu L."/>
            <person name="Ma J."/>
        </authorList>
    </citation>
    <scope>NUCLEOTIDE SEQUENCE [LARGE SCALE GENOMIC DNA]</scope>
    <source>
        <strain evidence="3">JCM30009</strain>
    </source>
</reference>
<organism evidence="2 3">
    <name type="scientific">Citrobacter bitternis</name>
    <dbReference type="NCBI Taxonomy" id="1585982"/>
    <lineage>
        <taxon>Bacteria</taxon>
        <taxon>Pseudomonadati</taxon>
        <taxon>Pseudomonadota</taxon>
        <taxon>Gammaproteobacteria</taxon>
        <taxon>Enterobacterales</taxon>
        <taxon>Enterobacteriaceae</taxon>
        <taxon>Citrobacter</taxon>
    </lineage>
</organism>
<dbReference type="InterPro" id="IPR012912">
    <property type="entry name" value="Plasmid_pRiA4b_Orf3-like"/>
</dbReference>
<dbReference type="SUPFAM" id="SSF159941">
    <property type="entry name" value="MM3350-like"/>
    <property type="match status" value="1"/>
</dbReference>
<gene>
    <name evidence="2" type="ORF">ACFPZP_02435</name>
</gene>
<dbReference type="Pfam" id="PF07929">
    <property type="entry name" value="PRiA4_ORF3"/>
    <property type="match status" value="1"/>
</dbReference>
<name>A0ABW1PTM6_9ENTR</name>
<dbReference type="Proteomes" id="UP001596169">
    <property type="component" value="Unassembled WGS sequence"/>
</dbReference>
<comment type="caution">
    <text evidence="2">The sequence shown here is derived from an EMBL/GenBank/DDBJ whole genome shotgun (WGS) entry which is preliminary data.</text>
</comment>
<sequence>MNIPGGVHPPGKMYAGQIEAGMNTFYQLKVTLKDIDPVVWRRFVVPSNITLDRLHDVVQIVMGWQDYHLHQFMFKKQIFTEHPESINDEDESVIRLNTLLKRSGNKLTYLYDFGDCWEHEIVLEDKNFSLDEMQPIECIEGIMACPPEDCGGAHAYMHLLRAVFDPQNNEEDYEAFLEIIGLDENIQVSDVQSLIFQYDINAINLLLNIYLRWSRDRALPLMDEFE</sequence>
<dbReference type="RefSeq" id="WP_223878738.1">
    <property type="nucleotide sequence ID" value="NZ_JBHSRG010000002.1"/>
</dbReference>
<dbReference type="PANTHER" id="PTHR41878:SF1">
    <property type="entry name" value="TNPR PROTEIN"/>
    <property type="match status" value="1"/>
</dbReference>
<keyword evidence="3" id="KW-1185">Reference proteome</keyword>
<feature type="domain" description="Plasmid pRiA4b Orf3-like" evidence="1">
    <location>
        <begin position="25"/>
        <end position="182"/>
    </location>
</feature>
<dbReference type="PANTHER" id="PTHR41878">
    <property type="entry name" value="LEXA REPRESSOR-RELATED"/>
    <property type="match status" value="1"/>
</dbReference>
<evidence type="ECO:0000259" key="1">
    <source>
        <dbReference type="Pfam" id="PF07929"/>
    </source>
</evidence>
<evidence type="ECO:0000313" key="3">
    <source>
        <dbReference type="Proteomes" id="UP001596169"/>
    </source>
</evidence>
<evidence type="ECO:0000313" key="2">
    <source>
        <dbReference type="EMBL" id="MFC6119919.1"/>
    </source>
</evidence>
<protein>
    <submittedName>
        <fullName evidence="2">Plasmid pRiA4b ORF-3 family protein</fullName>
    </submittedName>
</protein>
<proteinExistence type="predicted"/>
<accession>A0ABW1PTM6</accession>
<dbReference type="InterPro" id="IPR024047">
    <property type="entry name" value="MM3350-like_sf"/>
</dbReference>
<dbReference type="EMBL" id="JBHSRG010000002">
    <property type="protein sequence ID" value="MFC6119919.1"/>
    <property type="molecule type" value="Genomic_DNA"/>
</dbReference>